<evidence type="ECO:0000259" key="2">
    <source>
        <dbReference type="SMART" id="SM00062"/>
    </source>
</evidence>
<comment type="caution">
    <text evidence="3">The sequence shown here is derived from an EMBL/GenBank/DDBJ whole genome shotgun (WGS) entry which is preliminary data.</text>
</comment>
<proteinExistence type="predicted"/>
<evidence type="ECO:0000313" key="3">
    <source>
        <dbReference type="EMBL" id="PWJ88834.1"/>
    </source>
</evidence>
<gene>
    <name evidence="3" type="ORF">C8D77_10952</name>
</gene>
<dbReference type="Proteomes" id="UP000245631">
    <property type="component" value="Unassembled WGS sequence"/>
</dbReference>
<dbReference type="EMBL" id="QGGH01000009">
    <property type="protein sequence ID" value="PWJ88834.1"/>
    <property type="molecule type" value="Genomic_DNA"/>
</dbReference>
<accession>A0A8E3B2P3</accession>
<evidence type="ECO:0000313" key="4">
    <source>
        <dbReference type="Proteomes" id="UP000245631"/>
    </source>
</evidence>
<protein>
    <submittedName>
        <fullName evidence="3">Amino acid ABC transporter substrate-binding protein (PAAT family)</fullName>
    </submittedName>
</protein>
<reference evidence="3 4" key="1">
    <citation type="submission" date="2018-05" db="EMBL/GenBank/DDBJ databases">
        <title>Genomic Encyclopedia of Type Strains, Phase IV (KMG-IV): sequencing the most valuable type-strain genomes for metagenomic binning, comparative biology and taxonomic classification.</title>
        <authorList>
            <person name="Goeker M."/>
        </authorList>
    </citation>
    <scope>NUCLEOTIDE SEQUENCE [LARGE SCALE GENOMIC DNA]</scope>
    <source>
        <strain evidence="3 4">DSM 2626</strain>
    </source>
</reference>
<dbReference type="PANTHER" id="PTHR35936">
    <property type="entry name" value="MEMBRANE-BOUND LYTIC MUREIN TRANSGLYCOSYLASE F"/>
    <property type="match status" value="1"/>
</dbReference>
<evidence type="ECO:0000256" key="1">
    <source>
        <dbReference type="ARBA" id="ARBA00022729"/>
    </source>
</evidence>
<dbReference type="Pfam" id="PF00497">
    <property type="entry name" value="SBP_bac_3"/>
    <property type="match status" value="1"/>
</dbReference>
<dbReference type="SMART" id="SM00062">
    <property type="entry name" value="PBPb"/>
    <property type="match status" value="1"/>
</dbReference>
<dbReference type="Gene3D" id="3.40.190.10">
    <property type="entry name" value="Periplasmic binding protein-like II"/>
    <property type="match status" value="2"/>
</dbReference>
<dbReference type="AlphaFoldDB" id="A0A8E3B2P3"/>
<feature type="domain" description="Solute-binding protein family 3/N-terminal" evidence="2">
    <location>
        <begin position="6"/>
        <end position="234"/>
    </location>
</feature>
<organism evidence="3 4">
    <name type="scientific">Rhizobium loti</name>
    <name type="common">Mesorhizobium loti</name>
    <dbReference type="NCBI Taxonomy" id="381"/>
    <lineage>
        <taxon>Bacteria</taxon>
        <taxon>Pseudomonadati</taxon>
        <taxon>Pseudomonadota</taxon>
        <taxon>Alphaproteobacteria</taxon>
        <taxon>Hyphomicrobiales</taxon>
        <taxon>Phyllobacteriaceae</taxon>
        <taxon>Mesorhizobium</taxon>
    </lineage>
</organism>
<dbReference type="SUPFAM" id="SSF53850">
    <property type="entry name" value="Periplasmic binding protein-like II"/>
    <property type="match status" value="1"/>
</dbReference>
<dbReference type="InterPro" id="IPR001638">
    <property type="entry name" value="Solute-binding_3/MltF_N"/>
</dbReference>
<keyword evidence="1" id="KW-0732">Signal</keyword>
<dbReference type="PANTHER" id="PTHR35936:SF17">
    <property type="entry name" value="ARGININE-BINDING EXTRACELLULAR PROTEIN ARTP"/>
    <property type="match status" value="1"/>
</dbReference>
<name>A0A8E3B2P3_RHILI</name>
<sequence length="241" mass="26267">MPDMTELKFAFLEEPPFCFTGASGEVSGCDVKLARRLGDMLGLASFSPIETEFAELLPGLVAGRWTMTTGLFVSEERKQLVDFTRPIWALQDGLLVAKDNPRGFRGYQSIAENQKALIGVITDQVQHLTALHNGIAPEQVRMFATQADAAQAVADGTVHAYASVAMAHRGYLAQRPDMPLGFVEIPPIEKQPSAGAFAIAKGNSALVRHIDSCLGELLGSDWHRQMMARYGFSDSDIDRVV</sequence>